<keyword evidence="2" id="KW-1185">Reference proteome</keyword>
<proteinExistence type="predicted"/>
<organism evidence="1 2">
    <name type="scientific">Pedobacter africanus</name>
    <dbReference type="NCBI Taxonomy" id="151894"/>
    <lineage>
        <taxon>Bacteria</taxon>
        <taxon>Pseudomonadati</taxon>
        <taxon>Bacteroidota</taxon>
        <taxon>Sphingobacteriia</taxon>
        <taxon>Sphingobacteriales</taxon>
        <taxon>Sphingobacteriaceae</taxon>
        <taxon>Pedobacter</taxon>
    </lineage>
</organism>
<dbReference type="Proteomes" id="UP000192756">
    <property type="component" value="Unassembled WGS sequence"/>
</dbReference>
<dbReference type="EMBL" id="FWXT01000001">
    <property type="protein sequence ID" value="SMC74898.1"/>
    <property type="molecule type" value="Genomic_DNA"/>
</dbReference>
<evidence type="ECO:0000313" key="1">
    <source>
        <dbReference type="EMBL" id="SMC74898.1"/>
    </source>
</evidence>
<reference evidence="2" key="1">
    <citation type="submission" date="2017-04" db="EMBL/GenBank/DDBJ databases">
        <authorList>
            <person name="Varghese N."/>
            <person name="Submissions S."/>
        </authorList>
    </citation>
    <scope>NUCLEOTIDE SEQUENCE [LARGE SCALE GENOMIC DNA]</scope>
    <source>
        <strain evidence="2">DSM 12126</strain>
    </source>
</reference>
<dbReference type="OrthoDB" id="9941075at2"/>
<evidence type="ECO:0000313" key="2">
    <source>
        <dbReference type="Proteomes" id="UP000192756"/>
    </source>
</evidence>
<dbReference type="STRING" id="151894.SAMN04488524_2538"/>
<dbReference type="AlphaFoldDB" id="A0A1W2BQR7"/>
<dbReference type="RefSeq" id="WP_084239045.1">
    <property type="nucleotide sequence ID" value="NZ_FWXT01000001.1"/>
</dbReference>
<name>A0A1W2BQR7_9SPHI</name>
<protein>
    <submittedName>
        <fullName evidence="1">Uncharacterized protein</fullName>
    </submittedName>
</protein>
<gene>
    <name evidence="1" type="ORF">SAMN04488524_2538</name>
</gene>
<accession>A0A1W2BQR7</accession>
<sequence>MPLSTVLELKTYFAQFNVDFEAVDRARLKAIDKIVKKGKISGNSEYELLINRVDDIYNDPKRAGELDILNDLLLAFDANRSS</sequence>